<dbReference type="GO" id="GO:0000045">
    <property type="term" value="P:autophagosome assembly"/>
    <property type="evidence" value="ECO:0007669"/>
    <property type="project" value="TreeGrafter"/>
</dbReference>
<dbReference type="SUPFAM" id="SSF52200">
    <property type="entry name" value="Toll/Interleukin receptor TIR domain"/>
    <property type="match status" value="2"/>
</dbReference>
<gene>
    <name evidence="4" type="primary">LOC111136300</name>
</gene>
<feature type="region of interest" description="Disordered" evidence="1">
    <location>
        <begin position="1"/>
        <end position="20"/>
    </location>
</feature>
<dbReference type="GeneID" id="111136300"/>
<dbReference type="Gene3D" id="3.40.50.10140">
    <property type="entry name" value="Toll/interleukin-1 receptor homology (TIR) domain"/>
    <property type="match status" value="2"/>
</dbReference>
<dbReference type="InterPro" id="IPR029158">
    <property type="entry name" value="STING"/>
</dbReference>
<sequence>MAEARRPGDDSDEDTSSSGSDWKDCDVAIFYKTDEPFRIEKTILNYFNRAEIKYVRPGLSNLVGSSEYKNIAKAIQNSKKTLLILSSNCKSIDFSLETYLALERCLQTGRLSLMVLMIDGLTIRDLPDIPFLQQATQMILVDNYHERCMETICKALKREVQLNKLLPAGNFAVGMAWSHFSGYLKKILPELAQRIKKSDVFQNNLGRMSTVFFMLCPLSAKGRPNIEDADPDVKNMGKIEWTKDGRPYSPTVYKVKGKNEKGIEEEYLCCAEYPNALCALALIAEEALNLFTPQQRRIEVERFRYKLEEILNHSRNTDCLGRARVLIFDDEAKGRSNAPSSVLFKAVRGAIEETMLRPLKKEKSDKPESPLTQAKCRVDVCFLYSDTEGGGESRWGHSKNPDDKTIHKIRAFLEDKKVRCSIARPPADDTAVIEERVQEARWVCCLMSPYSIKQKKFIEFWLAALLNKCIEENQLKIVILLKDIDSSYIPNFIRWVTYIDITNEPSSEERIYDIIKGEVVHLKSQVPAGNVAFGLAWAFHVNYLRHVLPDFSDRLNRRMEEDDIRKRKAVKECRLSQHFLQIIPKSCDFKPLLNQVDDRISEPFFLEPVVRQISGTERKFSCKLYRIEGEKYDYYFAGEMLTPVNTLSEMNKSMIAGLSKNQMYEQCDALVEQLKAILDSKATPEEMHNKCRCITFDDAKRKLADVIMDEIDKEMETDNMTKYAEWLKKQ</sequence>
<accession>A0A8B8ES72</accession>
<dbReference type="Pfam" id="PF15009">
    <property type="entry name" value="STING_LBD"/>
    <property type="match status" value="2"/>
</dbReference>
<evidence type="ECO:0000256" key="1">
    <source>
        <dbReference type="SAM" id="MobiDB-lite"/>
    </source>
</evidence>
<evidence type="ECO:0000259" key="2">
    <source>
        <dbReference type="Pfam" id="PF15009"/>
    </source>
</evidence>
<dbReference type="Gene3D" id="3.40.50.12100">
    <property type="entry name" value="Stimulator of interferon genes protein"/>
    <property type="match status" value="2"/>
</dbReference>
<dbReference type="GO" id="GO:0035438">
    <property type="term" value="F:cyclic-di-GMP binding"/>
    <property type="evidence" value="ECO:0007669"/>
    <property type="project" value="TreeGrafter"/>
</dbReference>
<dbReference type="InterPro" id="IPR035897">
    <property type="entry name" value="Toll_tir_struct_dom_sf"/>
</dbReference>
<evidence type="ECO:0000313" key="3">
    <source>
        <dbReference type="Proteomes" id="UP000694844"/>
    </source>
</evidence>
<dbReference type="RefSeq" id="XP_022342762.1">
    <property type="nucleotide sequence ID" value="XM_022487054.1"/>
</dbReference>
<dbReference type="PANTHER" id="PTHR34339">
    <property type="entry name" value="STIMULATOR OF INTERFERON GENES PROTEIN"/>
    <property type="match status" value="1"/>
</dbReference>
<feature type="domain" description="STING ligand-binding" evidence="2">
    <location>
        <begin position="170"/>
        <end position="347"/>
    </location>
</feature>
<protein>
    <submittedName>
        <fullName evidence="4">Uncharacterized protein LOC111136300 isoform X1</fullName>
    </submittedName>
</protein>
<dbReference type="InterPro" id="IPR038623">
    <property type="entry name" value="STING_C_sf"/>
</dbReference>
<reference evidence="4" key="1">
    <citation type="submission" date="2025-08" db="UniProtKB">
        <authorList>
            <consortium name="RefSeq"/>
        </authorList>
    </citation>
    <scope>IDENTIFICATION</scope>
    <source>
        <tissue evidence="4">Whole sample</tissue>
    </source>
</reference>
<dbReference type="GO" id="GO:0005789">
    <property type="term" value="C:endoplasmic reticulum membrane"/>
    <property type="evidence" value="ECO:0007669"/>
    <property type="project" value="TreeGrafter"/>
</dbReference>
<evidence type="ECO:0000313" key="4">
    <source>
        <dbReference type="RefSeq" id="XP_022342762.1"/>
    </source>
</evidence>
<dbReference type="GO" id="GO:0061507">
    <property type="term" value="F:2',3'-cyclic GMP-AMP binding"/>
    <property type="evidence" value="ECO:0007669"/>
    <property type="project" value="TreeGrafter"/>
</dbReference>
<organism evidence="3 4">
    <name type="scientific">Crassostrea virginica</name>
    <name type="common">Eastern oyster</name>
    <dbReference type="NCBI Taxonomy" id="6565"/>
    <lineage>
        <taxon>Eukaryota</taxon>
        <taxon>Metazoa</taxon>
        <taxon>Spiralia</taxon>
        <taxon>Lophotrochozoa</taxon>
        <taxon>Mollusca</taxon>
        <taxon>Bivalvia</taxon>
        <taxon>Autobranchia</taxon>
        <taxon>Pteriomorphia</taxon>
        <taxon>Ostreida</taxon>
        <taxon>Ostreoidea</taxon>
        <taxon>Ostreidae</taxon>
        <taxon>Crassostrea</taxon>
    </lineage>
</organism>
<dbReference type="GO" id="GO:0016239">
    <property type="term" value="P:positive regulation of macroautophagy"/>
    <property type="evidence" value="ECO:0007669"/>
    <property type="project" value="TreeGrafter"/>
</dbReference>
<dbReference type="GO" id="GO:0032481">
    <property type="term" value="P:positive regulation of type I interferon production"/>
    <property type="evidence" value="ECO:0007669"/>
    <property type="project" value="InterPro"/>
</dbReference>
<dbReference type="AlphaFoldDB" id="A0A8B8ES72"/>
<dbReference type="InterPro" id="IPR055432">
    <property type="entry name" value="STING_LBD"/>
</dbReference>
<dbReference type="GO" id="GO:0002218">
    <property type="term" value="P:activation of innate immune response"/>
    <property type="evidence" value="ECO:0007669"/>
    <property type="project" value="InterPro"/>
</dbReference>
<dbReference type="GO" id="GO:0045087">
    <property type="term" value="P:innate immune response"/>
    <property type="evidence" value="ECO:0007669"/>
    <property type="project" value="TreeGrafter"/>
</dbReference>
<feature type="domain" description="STING ligand-binding" evidence="2">
    <location>
        <begin position="530"/>
        <end position="714"/>
    </location>
</feature>
<proteinExistence type="predicted"/>
<dbReference type="GO" id="GO:0061709">
    <property type="term" value="P:reticulophagy"/>
    <property type="evidence" value="ECO:0007669"/>
    <property type="project" value="TreeGrafter"/>
</dbReference>
<dbReference type="KEGG" id="cvn:111136300"/>
<dbReference type="Proteomes" id="UP000694844">
    <property type="component" value="Chromosome 5"/>
</dbReference>
<keyword evidence="3" id="KW-1185">Reference proteome</keyword>
<dbReference type="Gene3D" id="1.20.5.5200">
    <property type="match status" value="2"/>
</dbReference>
<dbReference type="GO" id="GO:0005776">
    <property type="term" value="C:autophagosome"/>
    <property type="evidence" value="ECO:0007669"/>
    <property type="project" value="TreeGrafter"/>
</dbReference>
<name>A0A8B8ES72_CRAVI</name>
<dbReference type="PANTHER" id="PTHR34339:SF1">
    <property type="entry name" value="STIMULATOR OF INTERFERON GENES PROTEIN"/>
    <property type="match status" value="1"/>
</dbReference>
<dbReference type="OrthoDB" id="6062466at2759"/>